<dbReference type="PATRIC" id="fig|1352936.5.peg.94"/>
<proteinExistence type="predicted"/>
<protein>
    <submittedName>
        <fullName evidence="1">Uncharacterized protein</fullName>
    </submittedName>
</protein>
<dbReference type="EMBL" id="AWQX01000005">
    <property type="protein sequence ID" value="EST36733.1"/>
    <property type="molecule type" value="Genomic_DNA"/>
</dbReference>
<evidence type="ECO:0000313" key="1">
    <source>
        <dbReference type="EMBL" id="EST36733.1"/>
    </source>
</evidence>
<sequence>MSYARCLNEVVTRFWPRALAGDELLFVVWV</sequence>
<accession>V6KXK3</accession>
<evidence type="ECO:0000313" key="2">
    <source>
        <dbReference type="Proteomes" id="UP000017984"/>
    </source>
</evidence>
<name>V6KXK3_STRRC</name>
<dbReference type="Proteomes" id="UP000017984">
    <property type="component" value="Chromosome"/>
</dbReference>
<keyword evidence="2" id="KW-1185">Reference proteome</keyword>
<comment type="caution">
    <text evidence="1">The sequence shown here is derived from an EMBL/GenBank/DDBJ whole genome shotgun (WGS) entry which is preliminary data.</text>
</comment>
<gene>
    <name evidence="1" type="ORF">M878_00390</name>
</gene>
<organism evidence="1 2">
    <name type="scientific">Streptomyces roseochromogenus subsp. oscitans DS 12.976</name>
    <dbReference type="NCBI Taxonomy" id="1352936"/>
    <lineage>
        <taxon>Bacteria</taxon>
        <taxon>Bacillati</taxon>
        <taxon>Actinomycetota</taxon>
        <taxon>Actinomycetes</taxon>
        <taxon>Kitasatosporales</taxon>
        <taxon>Streptomycetaceae</taxon>
        <taxon>Streptomyces</taxon>
    </lineage>
</organism>
<dbReference type="AlphaFoldDB" id="V6KXK3"/>
<reference evidence="1 2" key="1">
    <citation type="journal article" date="2014" name="Genome Announc.">
        <title>Draft Genome Sequence of Streptomyces roseochromogenes subsp. oscitans DS 12.976, Producer of the Aminocoumarin Antibiotic Clorobiocin.</title>
        <authorList>
            <person name="Ruckert C."/>
            <person name="Kalinowski J."/>
            <person name="Heide L."/>
            <person name="Apel A.K."/>
        </authorList>
    </citation>
    <scope>NUCLEOTIDE SEQUENCE [LARGE SCALE GENOMIC DNA]</scope>
    <source>
        <strain evidence="1 2">DS 12.976</strain>
    </source>
</reference>
<dbReference type="HOGENOM" id="CLU_3405799_0_0_11"/>